<evidence type="ECO:0008006" key="3">
    <source>
        <dbReference type="Google" id="ProtNLM"/>
    </source>
</evidence>
<dbReference type="Gene3D" id="3.30.200.20">
    <property type="entry name" value="Phosphorylase Kinase, domain 1"/>
    <property type="match status" value="1"/>
</dbReference>
<dbReference type="InterPro" id="IPR004119">
    <property type="entry name" value="EcKL"/>
</dbReference>
<dbReference type="Proteomes" id="UP000217199">
    <property type="component" value="Unassembled WGS sequence"/>
</dbReference>
<accession>A0A286UPU8</accession>
<proteinExistence type="predicted"/>
<dbReference type="Pfam" id="PF02958">
    <property type="entry name" value="EcKL"/>
    <property type="match status" value="1"/>
</dbReference>
<reference evidence="1 2" key="1">
    <citation type="journal article" date="2017" name="Mol. Ecol.">
        <title>Comparative and population genomic landscape of Phellinus noxius: A hypervariable fungus causing root rot in trees.</title>
        <authorList>
            <person name="Chung C.L."/>
            <person name="Lee T.J."/>
            <person name="Akiba M."/>
            <person name="Lee H.H."/>
            <person name="Kuo T.H."/>
            <person name="Liu D."/>
            <person name="Ke H.M."/>
            <person name="Yokoi T."/>
            <person name="Roa M.B."/>
            <person name="Lu M.J."/>
            <person name="Chang Y.Y."/>
            <person name="Ann P.J."/>
            <person name="Tsai J.N."/>
            <person name="Chen C.Y."/>
            <person name="Tzean S.S."/>
            <person name="Ota Y."/>
            <person name="Hattori T."/>
            <person name="Sahashi N."/>
            <person name="Liou R.F."/>
            <person name="Kikuchi T."/>
            <person name="Tsai I.J."/>
        </authorList>
    </citation>
    <scope>NUCLEOTIDE SEQUENCE [LARGE SCALE GENOMIC DNA]</scope>
    <source>
        <strain evidence="1 2">FFPRI411160</strain>
    </source>
</reference>
<organism evidence="1 2">
    <name type="scientific">Pyrrhoderma noxium</name>
    <dbReference type="NCBI Taxonomy" id="2282107"/>
    <lineage>
        <taxon>Eukaryota</taxon>
        <taxon>Fungi</taxon>
        <taxon>Dikarya</taxon>
        <taxon>Basidiomycota</taxon>
        <taxon>Agaricomycotina</taxon>
        <taxon>Agaricomycetes</taxon>
        <taxon>Hymenochaetales</taxon>
        <taxon>Hymenochaetaceae</taxon>
        <taxon>Pyrrhoderma</taxon>
    </lineage>
</organism>
<dbReference type="STRING" id="2282107.A0A286UPU8"/>
<dbReference type="InterPro" id="IPR011009">
    <property type="entry name" value="Kinase-like_dom_sf"/>
</dbReference>
<dbReference type="AlphaFoldDB" id="A0A286UPU8"/>
<protein>
    <recommendedName>
        <fullName evidence="3">Aminoglycoside phosphotransferase domain-containing protein</fullName>
    </recommendedName>
</protein>
<dbReference type="OrthoDB" id="25129at2759"/>
<dbReference type="Gene3D" id="3.90.1200.10">
    <property type="match status" value="1"/>
</dbReference>
<evidence type="ECO:0000313" key="2">
    <source>
        <dbReference type="Proteomes" id="UP000217199"/>
    </source>
</evidence>
<gene>
    <name evidence="1" type="ORF">PNOK_0412200</name>
</gene>
<dbReference type="SUPFAM" id="SSF56112">
    <property type="entry name" value="Protein kinase-like (PK-like)"/>
    <property type="match status" value="1"/>
</dbReference>
<sequence>MALPHNDHDLSDPGILLSYLEHTPFASTRVDKLSGGVTNFVFRLYLSKPYVERGEQNIPLPTLILKHSKSWLSTNKEFYIDTTRQKVEACALRAVKNIFPDDSLVTVPKLFRHDEINHVLIMEDAGTESKNLKDLLRERPLDSNEARKLGVALGEFLAIVHNQGSKDTDLMKQVSEFEDSKKIYAGVTYERVVHLLKSLESKQNTGSTSHEANLREPSIRPFSEKDYEEIRALAESATKRILEASTVFTMGDFWTANIIVDQDSSGRIKRAFVVDWELARAGLPYLDYGQLTAELHTLRLFYPEADTCVDEILASYALGYKRNSVVDAEFTRGAAIHVGAHLIAITQMARWEPKERTPQVMLEGAEYMLHGNRRDLDWLSRSAVRFLLL</sequence>
<dbReference type="InParanoid" id="A0A286UPU8"/>
<name>A0A286UPU8_9AGAM</name>
<keyword evidence="2" id="KW-1185">Reference proteome</keyword>
<comment type="caution">
    <text evidence="1">The sequence shown here is derived from an EMBL/GenBank/DDBJ whole genome shotgun (WGS) entry which is preliminary data.</text>
</comment>
<dbReference type="EMBL" id="NBII01000003">
    <property type="protein sequence ID" value="PAV21495.1"/>
    <property type="molecule type" value="Genomic_DNA"/>
</dbReference>
<evidence type="ECO:0000313" key="1">
    <source>
        <dbReference type="EMBL" id="PAV21495.1"/>
    </source>
</evidence>